<feature type="domain" description="DUF397" evidence="1">
    <location>
        <begin position="9"/>
        <end position="58"/>
    </location>
</feature>
<sequence>MHSIPNNLWHVSTYSTSNNCVEVASQPEISAVRDTKNREHGNLLFSSREWRAFVEAVRNEEV</sequence>
<keyword evidence="3" id="KW-1185">Reference proteome</keyword>
<comment type="caution">
    <text evidence="2">The sequence shown here is derived from an EMBL/GenBank/DDBJ whole genome shotgun (WGS) entry which is preliminary data.</text>
</comment>
<name>A0A543NM95_9ACTN</name>
<dbReference type="RefSeq" id="WP_141924372.1">
    <property type="nucleotide sequence ID" value="NZ_VFQC01000001.1"/>
</dbReference>
<dbReference type="OrthoDB" id="3431830at2"/>
<reference evidence="2 3" key="1">
    <citation type="submission" date="2019-06" db="EMBL/GenBank/DDBJ databases">
        <title>Sequencing the genomes of 1000 actinobacteria strains.</title>
        <authorList>
            <person name="Klenk H.-P."/>
        </authorList>
    </citation>
    <scope>NUCLEOTIDE SEQUENCE [LARGE SCALE GENOMIC DNA]</scope>
    <source>
        <strain evidence="2 3">DSM 45015</strain>
    </source>
</reference>
<dbReference type="Proteomes" id="UP000317422">
    <property type="component" value="Unassembled WGS sequence"/>
</dbReference>
<protein>
    <submittedName>
        <fullName evidence="2">Uncharacterized protein DUF397</fullName>
    </submittedName>
</protein>
<evidence type="ECO:0000313" key="3">
    <source>
        <dbReference type="Proteomes" id="UP000317422"/>
    </source>
</evidence>
<organism evidence="2 3">
    <name type="scientific">Haloactinospora alba</name>
    <dbReference type="NCBI Taxonomy" id="405555"/>
    <lineage>
        <taxon>Bacteria</taxon>
        <taxon>Bacillati</taxon>
        <taxon>Actinomycetota</taxon>
        <taxon>Actinomycetes</taxon>
        <taxon>Streptosporangiales</taxon>
        <taxon>Nocardiopsidaceae</taxon>
        <taxon>Haloactinospora</taxon>
    </lineage>
</organism>
<proteinExistence type="predicted"/>
<dbReference type="AlphaFoldDB" id="A0A543NM95"/>
<dbReference type="InterPro" id="IPR007278">
    <property type="entry name" value="DUF397"/>
</dbReference>
<gene>
    <name evidence="2" type="ORF">FHX37_2928</name>
</gene>
<dbReference type="Pfam" id="PF04149">
    <property type="entry name" value="DUF397"/>
    <property type="match status" value="1"/>
</dbReference>
<evidence type="ECO:0000259" key="1">
    <source>
        <dbReference type="Pfam" id="PF04149"/>
    </source>
</evidence>
<dbReference type="EMBL" id="VFQC01000001">
    <property type="protein sequence ID" value="TQN32939.1"/>
    <property type="molecule type" value="Genomic_DNA"/>
</dbReference>
<evidence type="ECO:0000313" key="2">
    <source>
        <dbReference type="EMBL" id="TQN32939.1"/>
    </source>
</evidence>
<accession>A0A543NM95</accession>